<dbReference type="STRING" id="1715285.SOFFGTOCOR_0318"/>
<keyword evidence="2" id="KW-0997">Cell inner membrane</keyword>
<evidence type="ECO:0000256" key="1">
    <source>
        <dbReference type="ARBA" id="ARBA00022475"/>
    </source>
</evidence>
<dbReference type="NCBIfam" id="NF002753">
    <property type="entry name" value="PRK02797.1-2"/>
    <property type="match status" value="1"/>
</dbReference>
<dbReference type="EC" id="2.4.1.325" evidence="6"/>
<evidence type="ECO:0000313" key="7">
    <source>
        <dbReference type="Proteomes" id="UP000242301"/>
    </source>
</evidence>
<keyword evidence="5" id="KW-0472">Membrane</keyword>
<dbReference type="Proteomes" id="UP000242301">
    <property type="component" value="Unassembled WGS sequence"/>
</dbReference>
<protein>
    <submittedName>
        <fullName evidence="6">TDP-N-acetylfucosamine:lipid II N-acetylfucosaminyltransferase</fullName>
        <ecNumber evidence="6">2.4.1.325</ecNumber>
    </submittedName>
</protein>
<evidence type="ECO:0000313" key="6">
    <source>
        <dbReference type="EMBL" id="CRK85744.1"/>
    </source>
</evidence>
<evidence type="ECO:0000256" key="4">
    <source>
        <dbReference type="ARBA" id="ARBA00022679"/>
    </source>
</evidence>
<dbReference type="GO" id="GO:0102031">
    <property type="term" value="F:4-acetamido-4,6-dideoxy-D-galactose transferase activity"/>
    <property type="evidence" value="ECO:0007669"/>
    <property type="project" value="UniProtKB-EC"/>
</dbReference>
<dbReference type="Pfam" id="PF07429">
    <property type="entry name" value="Glyco_transf_56"/>
    <property type="match status" value="1"/>
</dbReference>
<organism evidence="6 7">
    <name type="scientific">Candidatus Providencia siddallii</name>
    <dbReference type="NCBI Taxonomy" id="1715285"/>
    <lineage>
        <taxon>Bacteria</taxon>
        <taxon>Pseudomonadati</taxon>
        <taxon>Pseudomonadota</taxon>
        <taxon>Gammaproteobacteria</taxon>
        <taxon>Enterobacterales</taxon>
        <taxon>Morganellaceae</taxon>
        <taxon>Providencia</taxon>
    </lineage>
</organism>
<evidence type="ECO:0000256" key="3">
    <source>
        <dbReference type="ARBA" id="ARBA00022676"/>
    </source>
</evidence>
<dbReference type="InterPro" id="IPR009993">
    <property type="entry name" value="WecF"/>
</dbReference>
<evidence type="ECO:0000256" key="5">
    <source>
        <dbReference type="ARBA" id="ARBA00023136"/>
    </source>
</evidence>
<keyword evidence="4 6" id="KW-0808">Transferase</keyword>
<dbReference type="GO" id="GO:0008417">
    <property type="term" value="F:fucosyltransferase activity"/>
    <property type="evidence" value="ECO:0007669"/>
    <property type="project" value="InterPro"/>
</dbReference>
<proteinExistence type="predicted"/>
<dbReference type="EMBL" id="CVRF01000002">
    <property type="protein sequence ID" value="CRK85744.1"/>
    <property type="molecule type" value="Genomic_DNA"/>
</dbReference>
<keyword evidence="1" id="KW-1003">Cell membrane</keyword>
<evidence type="ECO:0000256" key="2">
    <source>
        <dbReference type="ARBA" id="ARBA00022519"/>
    </source>
</evidence>
<sequence>MITLIHVLGSNIPHHNRTLLKFFNETLYKEDLCSEKKNFLIVNNDMHISDDYPKLKIKVFKSKLSIAKIVVNIARDDISNRFLFHGQFNVYIWLALLFGLIKSRQFWWHVWGADLYEESNKIKFKIFYVFRRLAQKKIGYICATYGDLYHFHKLNPKIPGSILYFPTKIDFESKIINFKISKKEKITILLGNSADPSNRHEYAIKLIKKQFGNKVKIIIPMGYPSNNQSYIERIKNFATQEFSEKQIKILKEYIDFDNYIDLIKSCDLSYLIFNRQQGIGTICLLIQFCIPFVISSKNTFLRDLKLQNIPVFFYKDNLTIDLLNEAKKQMYLLDKKKIDFLSSNLIYSWKKLLIFAKELI</sequence>
<dbReference type="AlphaFoldDB" id="A0A0M6W771"/>
<dbReference type="GO" id="GO:0009246">
    <property type="term" value="P:enterobacterial common antigen biosynthetic process"/>
    <property type="evidence" value="ECO:0007669"/>
    <property type="project" value="InterPro"/>
</dbReference>
<accession>A0A0M6W771</accession>
<gene>
    <name evidence="6" type="primary">wecF</name>
    <name evidence="6" type="ORF">SOFFGTOCOR_0318</name>
</gene>
<keyword evidence="3 6" id="KW-0328">Glycosyltransferase</keyword>
<keyword evidence="7" id="KW-1185">Reference proteome</keyword>
<name>A0A0M6W771_9GAMM</name>
<reference evidence="7" key="1">
    <citation type="submission" date="2015-05" db="EMBL/GenBank/DDBJ databases">
        <authorList>
            <person name="Manzano-Marin A."/>
        </authorList>
    </citation>
    <scope>NUCLEOTIDE SEQUENCE [LARGE SCALE GENOMIC DNA]</scope>
    <source>
        <strain evidence="7">officinalis</strain>
    </source>
</reference>